<sequence>MHDVFPPGHSTLPPQPVNLDDCSTFSTNSIPNFAHPSTSETLDPNFVASINWDVLRKRSEFRRSPALVL</sequence>
<keyword evidence="2" id="KW-1185">Reference proteome</keyword>
<proteinExistence type="predicted"/>
<protein>
    <submittedName>
        <fullName evidence="1">Unplaced genomic scaffold scaffold_17, whole genome shotgun sequence</fullName>
    </submittedName>
</protein>
<dbReference type="HOGENOM" id="CLU_2776238_0_0_1"/>
<evidence type="ECO:0000313" key="1">
    <source>
        <dbReference type="EMBL" id="KIJ63224.1"/>
    </source>
</evidence>
<name>A0A0C9VC92_9AGAM</name>
<organism evidence="1 2">
    <name type="scientific">Hydnomerulius pinastri MD-312</name>
    <dbReference type="NCBI Taxonomy" id="994086"/>
    <lineage>
        <taxon>Eukaryota</taxon>
        <taxon>Fungi</taxon>
        <taxon>Dikarya</taxon>
        <taxon>Basidiomycota</taxon>
        <taxon>Agaricomycotina</taxon>
        <taxon>Agaricomycetes</taxon>
        <taxon>Agaricomycetidae</taxon>
        <taxon>Boletales</taxon>
        <taxon>Boletales incertae sedis</taxon>
        <taxon>Leucogyrophana</taxon>
    </lineage>
</organism>
<evidence type="ECO:0000313" key="2">
    <source>
        <dbReference type="Proteomes" id="UP000053820"/>
    </source>
</evidence>
<gene>
    <name evidence="1" type="ORF">HYDPIDRAFT_29488</name>
</gene>
<reference evidence="1 2" key="1">
    <citation type="submission" date="2014-04" db="EMBL/GenBank/DDBJ databases">
        <title>Evolutionary Origins and Diversification of the Mycorrhizal Mutualists.</title>
        <authorList>
            <consortium name="DOE Joint Genome Institute"/>
            <consortium name="Mycorrhizal Genomics Consortium"/>
            <person name="Kohler A."/>
            <person name="Kuo A."/>
            <person name="Nagy L.G."/>
            <person name="Floudas D."/>
            <person name="Copeland A."/>
            <person name="Barry K.W."/>
            <person name="Cichocki N."/>
            <person name="Veneault-Fourrey C."/>
            <person name="LaButti K."/>
            <person name="Lindquist E.A."/>
            <person name="Lipzen A."/>
            <person name="Lundell T."/>
            <person name="Morin E."/>
            <person name="Murat C."/>
            <person name="Riley R."/>
            <person name="Ohm R."/>
            <person name="Sun H."/>
            <person name="Tunlid A."/>
            <person name="Henrissat B."/>
            <person name="Grigoriev I.V."/>
            <person name="Hibbett D.S."/>
            <person name="Martin F."/>
        </authorList>
    </citation>
    <scope>NUCLEOTIDE SEQUENCE [LARGE SCALE GENOMIC DNA]</scope>
    <source>
        <strain evidence="1 2">MD-312</strain>
    </source>
</reference>
<accession>A0A0C9VC92</accession>
<dbReference type="AlphaFoldDB" id="A0A0C9VC92"/>
<dbReference type="Proteomes" id="UP000053820">
    <property type="component" value="Unassembled WGS sequence"/>
</dbReference>
<dbReference type="EMBL" id="KN839851">
    <property type="protein sequence ID" value="KIJ63224.1"/>
    <property type="molecule type" value="Genomic_DNA"/>
</dbReference>